<dbReference type="AlphaFoldDB" id="A0AA96LP90"/>
<accession>A0AA96LP90</accession>
<dbReference type="InterPro" id="IPR032466">
    <property type="entry name" value="Metal_Hydrolase"/>
</dbReference>
<name>A0AA96LP90_9BACL</name>
<evidence type="ECO:0000259" key="2">
    <source>
        <dbReference type="Pfam" id="PF04909"/>
    </source>
</evidence>
<protein>
    <submittedName>
        <fullName evidence="3">Amidohydrolase family protein</fullName>
    </submittedName>
</protein>
<dbReference type="Pfam" id="PF04909">
    <property type="entry name" value="Amidohydro_2"/>
    <property type="match status" value="1"/>
</dbReference>
<dbReference type="KEGG" id="proo:MJB10_20485"/>
<dbReference type="InterPro" id="IPR006680">
    <property type="entry name" value="Amidohydro-rel"/>
</dbReference>
<evidence type="ECO:0000313" key="4">
    <source>
        <dbReference type="Proteomes" id="UP001304650"/>
    </source>
</evidence>
<keyword evidence="4" id="KW-1185">Reference proteome</keyword>
<dbReference type="PANTHER" id="PTHR43569:SF2">
    <property type="entry name" value="AMIDOHYDROLASE-RELATED DOMAIN-CONTAINING PROTEIN"/>
    <property type="match status" value="1"/>
</dbReference>
<dbReference type="SUPFAM" id="SSF51556">
    <property type="entry name" value="Metallo-dependent hydrolases"/>
    <property type="match status" value="1"/>
</dbReference>
<evidence type="ECO:0000256" key="1">
    <source>
        <dbReference type="ARBA" id="ARBA00038310"/>
    </source>
</evidence>
<proteinExistence type="inferred from homology"/>
<comment type="similarity">
    <text evidence="1">Belongs to the metallo-dependent hydrolases superfamily.</text>
</comment>
<organism evidence="3 4">
    <name type="scientific">Paenibacillus roseopurpureus</name>
    <dbReference type="NCBI Taxonomy" id="2918901"/>
    <lineage>
        <taxon>Bacteria</taxon>
        <taxon>Bacillati</taxon>
        <taxon>Bacillota</taxon>
        <taxon>Bacilli</taxon>
        <taxon>Bacillales</taxon>
        <taxon>Paenibacillaceae</taxon>
        <taxon>Paenibacillus</taxon>
    </lineage>
</organism>
<dbReference type="GO" id="GO:0016787">
    <property type="term" value="F:hydrolase activity"/>
    <property type="evidence" value="ECO:0007669"/>
    <property type="project" value="InterPro"/>
</dbReference>
<dbReference type="EMBL" id="CP130319">
    <property type="protein sequence ID" value="WNR43464.1"/>
    <property type="molecule type" value="Genomic_DNA"/>
</dbReference>
<sequence>MYLDSHVHFWQPSRGDYGWLKPENTLLYRDYLPTQLLQELEGLGVQGVIAVQAAPTAEEAEYLLQLSDRHPLITGVVGGLDPLAVDFASQLNRLAQHPRFLGIRVNGDRFEQPALVEHLRILQQLGLTLDVLAGPGHLTSVYECARQLTGLRIVVNHLGHPNTATLELWTAGMKQLAGLPDVSVKLSGMVTQVREERVERLTPVIRILLKEFGPSRLMFGSDWPVALQAGGYEEVVKLFEAVLHGNGLSPSELDMIRSRTAQRAYGLSQ</sequence>
<evidence type="ECO:0000313" key="3">
    <source>
        <dbReference type="EMBL" id="WNR43464.1"/>
    </source>
</evidence>
<reference evidence="3" key="1">
    <citation type="submission" date="2022-02" db="EMBL/GenBank/DDBJ databases">
        <title>Paenibacillus sp. MBLB1832 Whole Genome Shotgun Sequencing.</title>
        <authorList>
            <person name="Hwang C.Y."/>
            <person name="Cho E.-S."/>
            <person name="Seo M.-J."/>
        </authorList>
    </citation>
    <scope>NUCLEOTIDE SEQUENCE</scope>
    <source>
        <strain evidence="3">MBLB1832</strain>
    </source>
</reference>
<dbReference type="InterPro" id="IPR052350">
    <property type="entry name" value="Metallo-dep_Lactonases"/>
</dbReference>
<dbReference type="RefSeq" id="WP_314797738.1">
    <property type="nucleotide sequence ID" value="NZ_CP130319.1"/>
</dbReference>
<gene>
    <name evidence="3" type="ORF">MJB10_20485</name>
</gene>
<feature type="domain" description="Amidohydrolase-related" evidence="2">
    <location>
        <begin position="4"/>
        <end position="267"/>
    </location>
</feature>
<dbReference type="Proteomes" id="UP001304650">
    <property type="component" value="Chromosome"/>
</dbReference>
<dbReference type="Gene3D" id="3.20.20.140">
    <property type="entry name" value="Metal-dependent hydrolases"/>
    <property type="match status" value="1"/>
</dbReference>
<dbReference type="PANTHER" id="PTHR43569">
    <property type="entry name" value="AMIDOHYDROLASE"/>
    <property type="match status" value="1"/>
</dbReference>